<evidence type="ECO:0008006" key="3">
    <source>
        <dbReference type="Google" id="ProtNLM"/>
    </source>
</evidence>
<proteinExistence type="predicted"/>
<accession>A0ABX7FJK7</accession>
<evidence type="ECO:0000313" key="1">
    <source>
        <dbReference type="EMBL" id="QRG66394.1"/>
    </source>
</evidence>
<dbReference type="EMBL" id="CP069127">
    <property type="protein sequence ID" value="QRG66394.1"/>
    <property type="molecule type" value="Genomic_DNA"/>
</dbReference>
<protein>
    <recommendedName>
        <fullName evidence="3">YmaF family protein</fullName>
    </recommendedName>
</protein>
<organism evidence="1 2">
    <name type="scientific">Brevibacillus choshinensis</name>
    <dbReference type="NCBI Taxonomy" id="54911"/>
    <lineage>
        <taxon>Bacteria</taxon>
        <taxon>Bacillati</taxon>
        <taxon>Bacillota</taxon>
        <taxon>Bacilli</taxon>
        <taxon>Bacillales</taxon>
        <taxon>Paenibacillaceae</taxon>
        <taxon>Brevibacillus</taxon>
    </lineage>
</organism>
<dbReference type="Proteomes" id="UP000596248">
    <property type="component" value="Chromosome"/>
</dbReference>
<evidence type="ECO:0000313" key="2">
    <source>
        <dbReference type="Proteomes" id="UP000596248"/>
    </source>
</evidence>
<name>A0ABX7FJK7_BRECH</name>
<gene>
    <name evidence="1" type="ORF">JNE38_23090</name>
</gene>
<keyword evidence="2" id="KW-1185">Reference proteome</keyword>
<reference evidence="1 2" key="1">
    <citation type="submission" date="2021-01" db="EMBL/GenBank/DDBJ databases">
        <title>Identification of strong promoters based on the transcriptome of Brevibacillus choshinensis.</title>
        <authorList>
            <person name="Yao D."/>
            <person name="Zhang K."/>
            <person name="Wu J."/>
        </authorList>
    </citation>
    <scope>NUCLEOTIDE SEQUENCE [LARGE SCALE GENOMIC DNA]</scope>
    <source>
        <strain evidence="1 2">HPD31-SP3</strain>
    </source>
</reference>
<sequence length="95" mass="10723">MRGHRHLFSNISDIVVRVPSARSHFHLFRAITTTSDGHRHLYFGRTGLSINGSGPFGGGPNHFHRVDVLTQFTNGHRHRINGTTTTNRVIRDSRP</sequence>